<gene>
    <name evidence="3" type="ORF">FG87_31400</name>
</gene>
<dbReference type="InterPro" id="IPR050564">
    <property type="entry name" value="F420-G6PD/mer"/>
</dbReference>
<keyword evidence="4" id="KW-1185">Reference proteome</keyword>
<evidence type="ECO:0000256" key="1">
    <source>
        <dbReference type="ARBA" id="ARBA00023002"/>
    </source>
</evidence>
<dbReference type="InterPro" id="IPR011251">
    <property type="entry name" value="Luciferase-like_dom"/>
</dbReference>
<name>A0ABR4Z856_9NOCA</name>
<protein>
    <submittedName>
        <fullName evidence="3">Photosystem I reaction center subunit VIII</fullName>
    </submittedName>
</protein>
<evidence type="ECO:0000313" key="4">
    <source>
        <dbReference type="Proteomes" id="UP000031364"/>
    </source>
</evidence>
<comment type="caution">
    <text evidence="3">The sequence shown here is derived from an EMBL/GenBank/DDBJ whole genome shotgun (WGS) entry which is preliminary data.</text>
</comment>
<proteinExistence type="predicted"/>
<dbReference type="GeneID" id="80360052"/>
<evidence type="ECO:0000313" key="3">
    <source>
        <dbReference type="EMBL" id="KIA61393.1"/>
    </source>
</evidence>
<dbReference type="CDD" id="cd01097">
    <property type="entry name" value="Tetrahydromethanopterin_reductase"/>
    <property type="match status" value="1"/>
</dbReference>
<dbReference type="SUPFAM" id="SSF51679">
    <property type="entry name" value="Bacterial luciferase-like"/>
    <property type="match status" value="1"/>
</dbReference>
<reference evidence="3 4" key="1">
    <citation type="journal article" date="2014" name="Int. J. Syst. Evol. Microbiol.">
        <title>Nocardia vulneris sp. nov., isolated from wounds of human patients in North America.</title>
        <authorList>
            <person name="Lasker B.A."/>
            <person name="Bell M."/>
            <person name="Klenk H.P."/>
            <person name="Sproer C."/>
            <person name="Schumann C."/>
            <person name="Schumann P."/>
            <person name="Brown J.M."/>
        </authorList>
    </citation>
    <scope>NUCLEOTIDE SEQUENCE [LARGE SCALE GENOMIC DNA]</scope>
    <source>
        <strain evidence="3 4">W9851</strain>
    </source>
</reference>
<keyword evidence="1" id="KW-0560">Oxidoreductase</keyword>
<dbReference type="Gene3D" id="3.20.20.30">
    <property type="entry name" value="Luciferase-like domain"/>
    <property type="match status" value="1"/>
</dbReference>
<accession>A0ABR4Z856</accession>
<dbReference type="RefSeq" id="WP_042255902.1">
    <property type="nucleotide sequence ID" value="NZ_BDCI01000048.1"/>
</dbReference>
<dbReference type="Pfam" id="PF00296">
    <property type="entry name" value="Bac_luciferase"/>
    <property type="match status" value="1"/>
</dbReference>
<dbReference type="InterPro" id="IPR036661">
    <property type="entry name" value="Luciferase-like_sf"/>
</dbReference>
<dbReference type="PANTHER" id="PTHR43244:SF1">
    <property type="entry name" value="5,10-METHYLENETETRAHYDROMETHANOPTERIN REDUCTASE"/>
    <property type="match status" value="1"/>
</dbReference>
<dbReference type="PANTHER" id="PTHR43244">
    <property type="match status" value="1"/>
</dbReference>
<evidence type="ECO:0000259" key="2">
    <source>
        <dbReference type="Pfam" id="PF00296"/>
    </source>
</evidence>
<feature type="domain" description="Luciferase-like" evidence="2">
    <location>
        <begin position="30"/>
        <end position="347"/>
    </location>
</feature>
<dbReference type="EMBL" id="JNFP01000046">
    <property type="protein sequence ID" value="KIA61393.1"/>
    <property type="molecule type" value="Genomic_DNA"/>
</dbReference>
<sequence>MKRFRTGLLDAGLHPRFTPDMLLRSSQMLAAAGGADSLWVPDHLISLQPQSVWTPKYVGAAHLVPRIHACYDPWLALGYLAAKNGLARKRLGIGVTDTGRRNPAVTAQAAATLHLLTGGRSILGIGPGERLNNEPFGVDWRTPVGRFEEAMATIRLLWDSDGAPVSRESPYFPLHNAVFDVPPYRGTRPEVWIAAHGPRMLRIAGRYADAWLPGLSIQPEDYSAGLDQIRTAASDAGRDPMAILPAVTFTILTAPTRDAVDELCESVVARTLTINASAKMWARHGVAHPLGSTFSGAQDLLPQKLDEATMLSYAEKAPSSLVRDLNMVGTPSEIVEQIAEWRDHGVRYAVLLNVSYFQHSLSKGMAANALLVQIMRRLRRL</sequence>
<organism evidence="3 4">
    <name type="scientific">Nocardia vulneris</name>
    <dbReference type="NCBI Taxonomy" id="1141657"/>
    <lineage>
        <taxon>Bacteria</taxon>
        <taxon>Bacillati</taxon>
        <taxon>Actinomycetota</taxon>
        <taxon>Actinomycetes</taxon>
        <taxon>Mycobacteriales</taxon>
        <taxon>Nocardiaceae</taxon>
        <taxon>Nocardia</taxon>
    </lineage>
</organism>
<dbReference type="Proteomes" id="UP000031364">
    <property type="component" value="Unassembled WGS sequence"/>
</dbReference>